<dbReference type="GO" id="GO:0009736">
    <property type="term" value="P:cytokinin-activated signaling pathway"/>
    <property type="evidence" value="ECO:0007669"/>
    <property type="project" value="TreeGrafter"/>
</dbReference>
<dbReference type="SUPFAM" id="SSF57667">
    <property type="entry name" value="beta-beta-alpha zinc fingers"/>
    <property type="match status" value="1"/>
</dbReference>
<dbReference type="InterPro" id="IPR036236">
    <property type="entry name" value="Znf_C2H2_sf"/>
</dbReference>
<dbReference type="GO" id="GO:0000976">
    <property type="term" value="F:transcription cis-regulatory region binding"/>
    <property type="evidence" value="ECO:0007669"/>
    <property type="project" value="TreeGrafter"/>
</dbReference>
<dbReference type="PANTHER" id="PTHR46353">
    <property type="entry name" value="ZINC FINGER PROTEIN 5"/>
    <property type="match status" value="1"/>
</dbReference>
<keyword evidence="4" id="KW-1185">Reference proteome</keyword>
<dbReference type="InterPro" id="IPR044299">
    <property type="entry name" value="GIS3/ZFP5/ZFP6"/>
</dbReference>
<protein>
    <submittedName>
        <fullName evidence="3">Zinc finger protein GIS2</fullName>
    </submittedName>
</protein>
<dbReference type="PROSITE" id="PS00028">
    <property type="entry name" value="ZINC_FINGER_C2H2_1"/>
    <property type="match status" value="1"/>
</dbReference>
<dbReference type="FunFam" id="3.30.160.60:FF:002829">
    <property type="entry name" value="Zinc finger protein 6"/>
    <property type="match status" value="1"/>
</dbReference>
<dbReference type="Pfam" id="PF13912">
    <property type="entry name" value="zf-C2H2_6"/>
    <property type="match status" value="1"/>
</dbReference>
<feature type="domain" description="C2H2-type" evidence="2">
    <location>
        <begin position="42"/>
        <end position="69"/>
    </location>
</feature>
<dbReference type="InterPro" id="IPR013087">
    <property type="entry name" value="Znf_C2H2_type"/>
</dbReference>
<dbReference type="GO" id="GO:0003700">
    <property type="term" value="F:DNA-binding transcription factor activity"/>
    <property type="evidence" value="ECO:0007669"/>
    <property type="project" value="TreeGrafter"/>
</dbReference>
<sequence length="194" mass="21924">MSNHHHVVQTSPPKLFGFPLTEQEELNSDAERKYEVGEDRKFRCHYCKRVFGNSQALGGHQNAHKKERQRARRFQIHTHRRSIAAPSSASVLNSHAIIRSVPSVTVTTLPSSIYLRGGPPTTSSLLPIFHPRQPNNTKHFPSRPILIPSSTYHRTNCTPSFPFQLYASPSVLQSAPNVRDFSAESREVDVHLKL</sequence>
<dbReference type="AlphaFoldDB" id="A0A445FJV3"/>
<keyword evidence="1" id="KW-0863">Zinc-finger</keyword>
<accession>A0A445FJV3</accession>
<dbReference type="GO" id="GO:0009740">
    <property type="term" value="P:gibberellic acid mediated signaling pathway"/>
    <property type="evidence" value="ECO:0007669"/>
    <property type="project" value="TreeGrafter"/>
</dbReference>
<keyword evidence="1" id="KW-0479">Metal-binding</keyword>
<evidence type="ECO:0000259" key="2">
    <source>
        <dbReference type="PROSITE" id="PS50157"/>
    </source>
</evidence>
<organism evidence="3 4">
    <name type="scientific">Glycine soja</name>
    <name type="common">Wild soybean</name>
    <dbReference type="NCBI Taxonomy" id="3848"/>
    <lineage>
        <taxon>Eukaryota</taxon>
        <taxon>Viridiplantae</taxon>
        <taxon>Streptophyta</taxon>
        <taxon>Embryophyta</taxon>
        <taxon>Tracheophyta</taxon>
        <taxon>Spermatophyta</taxon>
        <taxon>Magnoliopsida</taxon>
        <taxon>eudicotyledons</taxon>
        <taxon>Gunneridae</taxon>
        <taxon>Pentapetalae</taxon>
        <taxon>rosids</taxon>
        <taxon>fabids</taxon>
        <taxon>Fabales</taxon>
        <taxon>Fabaceae</taxon>
        <taxon>Papilionoideae</taxon>
        <taxon>50 kb inversion clade</taxon>
        <taxon>NPAAA clade</taxon>
        <taxon>indigoferoid/millettioid clade</taxon>
        <taxon>Phaseoleae</taxon>
        <taxon>Glycine</taxon>
        <taxon>Glycine subgen. Soja</taxon>
    </lineage>
</organism>
<dbReference type="Proteomes" id="UP000289340">
    <property type="component" value="Chromosome 19"/>
</dbReference>
<dbReference type="PANTHER" id="PTHR46353:SF11">
    <property type="entry name" value="C2H2-TYPE DOMAIN-CONTAINING PROTEIN"/>
    <property type="match status" value="1"/>
</dbReference>
<dbReference type="Gene3D" id="3.30.160.60">
    <property type="entry name" value="Classic Zinc Finger"/>
    <property type="match status" value="1"/>
</dbReference>
<name>A0A445FJV3_GLYSO</name>
<dbReference type="GO" id="GO:0010090">
    <property type="term" value="P:trichome morphogenesis"/>
    <property type="evidence" value="ECO:0007669"/>
    <property type="project" value="InterPro"/>
</dbReference>
<comment type="caution">
    <text evidence="3">The sequence shown here is derived from an EMBL/GenBank/DDBJ whole genome shotgun (WGS) entry which is preliminary data.</text>
</comment>
<dbReference type="Gramene" id="XM_028361823.1">
    <property type="protein sequence ID" value="XP_028217624.1"/>
    <property type="gene ID" value="LOC114399620"/>
</dbReference>
<evidence type="ECO:0000313" key="3">
    <source>
        <dbReference type="EMBL" id="RZB49073.1"/>
    </source>
</evidence>
<keyword evidence="1" id="KW-0862">Zinc</keyword>
<evidence type="ECO:0000256" key="1">
    <source>
        <dbReference type="PROSITE-ProRule" id="PRU00042"/>
    </source>
</evidence>
<dbReference type="PROSITE" id="PS50157">
    <property type="entry name" value="ZINC_FINGER_C2H2_2"/>
    <property type="match status" value="1"/>
</dbReference>
<proteinExistence type="predicted"/>
<dbReference type="GO" id="GO:0008270">
    <property type="term" value="F:zinc ion binding"/>
    <property type="evidence" value="ECO:0007669"/>
    <property type="project" value="UniProtKB-KW"/>
</dbReference>
<reference evidence="3 4" key="1">
    <citation type="submission" date="2018-09" db="EMBL/GenBank/DDBJ databases">
        <title>A high-quality reference genome of wild soybean provides a powerful tool to mine soybean genomes.</title>
        <authorList>
            <person name="Xie M."/>
            <person name="Chung C.Y.L."/>
            <person name="Li M.-W."/>
            <person name="Wong F.-L."/>
            <person name="Chan T.-F."/>
            <person name="Lam H.-M."/>
        </authorList>
    </citation>
    <scope>NUCLEOTIDE SEQUENCE [LARGE SCALE GENOMIC DNA]</scope>
    <source>
        <strain evidence="4">cv. W05</strain>
        <tissue evidence="3">Hypocotyl of etiolated seedlings</tissue>
    </source>
</reference>
<gene>
    <name evidence="3" type="ORF">D0Y65_052180</name>
</gene>
<evidence type="ECO:0000313" key="4">
    <source>
        <dbReference type="Proteomes" id="UP000289340"/>
    </source>
</evidence>
<dbReference type="GO" id="GO:0005634">
    <property type="term" value="C:nucleus"/>
    <property type="evidence" value="ECO:0007669"/>
    <property type="project" value="TreeGrafter"/>
</dbReference>
<dbReference type="EMBL" id="QZWG01000019">
    <property type="protein sequence ID" value="RZB49073.1"/>
    <property type="molecule type" value="Genomic_DNA"/>
</dbReference>